<dbReference type="OrthoDB" id="6903468at2"/>
<reference evidence="1 2" key="1">
    <citation type="submission" date="2018-02" db="EMBL/GenBank/DDBJ databases">
        <title>Comparative genomes isolates from brazilian mangrove.</title>
        <authorList>
            <person name="Araujo J.E."/>
            <person name="Taketani R.G."/>
            <person name="Silva M.C.P."/>
            <person name="Loureco M.V."/>
            <person name="Andreote F.D."/>
        </authorList>
    </citation>
    <scope>NUCLEOTIDE SEQUENCE [LARGE SCALE GENOMIC DNA]</scope>
    <source>
        <strain evidence="1 2">NAP PRIS-MGV</strain>
    </source>
</reference>
<evidence type="ECO:0000313" key="1">
    <source>
        <dbReference type="EMBL" id="PQO37999.1"/>
    </source>
</evidence>
<name>A0A2S8G0M7_9BACT</name>
<organism evidence="1 2">
    <name type="scientific">Blastopirellula marina</name>
    <dbReference type="NCBI Taxonomy" id="124"/>
    <lineage>
        <taxon>Bacteria</taxon>
        <taxon>Pseudomonadati</taxon>
        <taxon>Planctomycetota</taxon>
        <taxon>Planctomycetia</taxon>
        <taxon>Pirellulales</taxon>
        <taxon>Pirellulaceae</taxon>
        <taxon>Blastopirellula</taxon>
    </lineage>
</organism>
<protein>
    <submittedName>
        <fullName evidence="1">Uncharacterized protein</fullName>
    </submittedName>
</protein>
<accession>A0A2S8G0M7</accession>
<dbReference type="Proteomes" id="UP000239388">
    <property type="component" value="Unassembled WGS sequence"/>
</dbReference>
<proteinExistence type="predicted"/>
<dbReference type="AlphaFoldDB" id="A0A2S8G0M7"/>
<dbReference type="EMBL" id="PUIB01000011">
    <property type="protein sequence ID" value="PQO37999.1"/>
    <property type="molecule type" value="Genomic_DNA"/>
</dbReference>
<dbReference type="RefSeq" id="WP_105353029.1">
    <property type="nucleotide sequence ID" value="NZ_PUIB01000011.1"/>
</dbReference>
<evidence type="ECO:0000313" key="2">
    <source>
        <dbReference type="Proteomes" id="UP000239388"/>
    </source>
</evidence>
<sequence length="135" mass="15293">MDPIVKLLEQVQADQLLVPSMFEIDIDEALDNRDADPFDADWGEAHAQIADSVIDARDRPGLVELREAVYLRCYQLTQNADLCGYVADDFGLIGTYLLLDEQNDWVNALWLQYRDGHFPCGNLQPHEGSLKSLIE</sequence>
<comment type="caution">
    <text evidence="1">The sequence shown here is derived from an EMBL/GenBank/DDBJ whole genome shotgun (WGS) entry which is preliminary data.</text>
</comment>
<gene>
    <name evidence="1" type="ORF">C5Y98_07880</name>
</gene>